<proteinExistence type="inferred from homology"/>
<dbReference type="InterPro" id="IPR009075">
    <property type="entry name" value="AcylCo_DH/oxidase_C"/>
</dbReference>
<gene>
    <name evidence="8" type="ORF">GCM10009759_78430</name>
</gene>
<feature type="region of interest" description="Disordered" evidence="5">
    <location>
        <begin position="1"/>
        <end position="28"/>
    </location>
</feature>
<dbReference type="RefSeq" id="WP_344559466.1">
    <property type="nucleotide sequence ID" value="NZ_BAAANS010000118.1"/>
</dbReference>
<evidence type="ECO:0000256" key="1">
    <source>
        <dbReference type="ARBA" id="ARBA00001974"/>
    </source>
</evidence>
<evidence type="ECO:0000256" key="4">
    <source>
        <dbReference type="ARBA" id="ARBA00022827"/>
    </source>
</evidence>
<accession>A0ABP5K3T3</accession>
<dbReference type="Gene3D" id="1.20.140.10">
    <property type="entry name" value="Butyryl-CoA Dehydrogenase, subunit A, domain 3"/>
    <property type="match status" value="1"/>
</dbReference>
<dbReference type="PANTHER" id="PTHR43884:SF12">
    <property type="entry name" value="ISOVALERYL-COA DEHYDROGENASE, MITOCHONDRIAL-RELATED"/>
    <property type="match status" value="1"/>
</dbReference>
<dbReference type="InterPro" id="IPR046373">
    <property type="entry name" value="Acyl-CoA_Oxase/DH_mid-dom_sf"/>
</dbReference>
<evidence type="ECO:0000259" key="6">
    <source>
        <dbReference type="Pfam" id="PF00441"/>
    </source>
</evidence>
<dbReference type="InterPro" id="IPR036250">
    <property type="entry name" value="AcylCo_DH-like_C"/>
</dbReference>
<keyword evidence="3" id="KW-0285">Flavoprotein</keyword>
<dbReference type="SUPFAM" id="SSF47203">
    <property type="entry name" value="Acyl-CoA dehydrogenase C-terminal domain-like"/>
    <property type="match status" value="1"/>
</dbReference>
<comment type="caution">
    <text evidence="8">The sequence shown here is derived from an EMBL/GenBank/DDBJ whole genome shotgun (WGS) entry which is preliminary data.</text>
</comment>
<reference evidence="9" key="1">
    <citation type="journal article" date="2019" name="Int. J. Syst. Evol. Microbiol.">
        <title>The Global Catalogue of Microorganisms (GCM) 10K type strain sequencing project: providing services to taxonomists for standard genome sequencing and annotation.</title>
        <authorList>
            <consortium name="The Broad Institute Genomics Platform"/>
            <consortium name="The Broad Institute Genome Sequencing Center for Infectious Disease"/>
            <person name="Wu L."/>
            <person name="Ma J."/>
        </authorList>
    </citation>
    <scope>NUCLEOTIDE SEQUENCE [LARGE SCALE GENOMIC DNA]</scope>
    <source>
        <strain evidence="9">JCM 14559</strain>
    </source>
</reference>
<evidence type="ECO:0000256" key="2">
    <source>
        <dbReference type="ARBA" id="ARBA00009347"/>
    </source>
</evidence>
<dbReference type="InterPro" id="IPR009100">
    <property type="entry name" value="AcylCoA_DH/oxidase_NM_dom_sf"/>
</dbReference>
<keyword evidence="4" id="KW-0274">FAD</keyword>
<keyword evidence="9" id="KW-1185">Reference proteome</keyword>
<evidence type="ECO:0000256" key="5">
    <source>
        <dbReference type="SAM" id="MobiDB-lite"/>
    </source>
</evidence>
<dbReference type="CDD" id="cd00567">
    <property type="entry name" value="ACAD"/>
    <property type="match status" value="1"/>
</dbReference>
<name>A0ABP5K3T3_9ACTN</name>
<feature type="domain" description="Acyl-CoA dehydrogenase/oxidase C-terminal" evidence="6">
    <location>
        <begin position="253"/>
        <end position="384"/>
    </location>
</feature>
<evidence type="ECO:0000256" key="3">
    <source>
        <dbReference type="ARBA" id="ARBA00022630"/>
    </source>
</evidence>
<dbReference type="Pfam" id="PF02771">
    <property type="entry name" value="Acyl-CoA_dh_N"/>
    <property type="match status" value="1"/>
</dbReference>
<organism evidence="8 9">
    <name type="scientific">Kitasatospora saccharophila</name>
    <dbReference type="NCBI Taxonomy" id="407973"/>
    <lineage>
        <taxon>Bacteria</taxon>
        <taxon>Bacillati</taxon>
        <taxon>Actinomycetota</taxon>
        <taxon>Actinomycetes</taxon>
        <taxon>Kitasatosporales</taxon>
        <taxon>Streptomycetaceae</taxon>
        <taxon>Kitasatospora</taxon>
    </lineage>
</organism>
<evidence type="ECO:0000259" key="7">
    <source>
        <dbReference type="Pfam" id="PF02771"/>
    </source>
</evidence>
<dbReference type="Pfam" id="PF00441">
    <property type="entry name" value="Acyl-CoA_dh_1"/>
    <property type="match status" value="1"/>
</dbReference>
<sequence>MLYPNSTSDAAARGAGGNPAEWSRDAADRIVRPTAAERDRAGRWDPALLAELAGLLAGPLVPPALGGGGLSAAETFALLEGLGEGSQDPGFSLAVTTHAVLSTVPIRAFGTAGQRERYLPRAASGEWLGAVSLRQTQGAALAPTVLARPAGPGSRGWVLDGAADLVAGAPVAHHFLVVAAHRDGGRTAFLVDRDRAGLLVEEAGPAAMRTCPWGRLVLDGCEVPEEAVLGTPGGAADEVEPLLAALDWVFTSAPWLGLMRALTRDAVADSREQLLFGRPLVHAQSVRFTLADLVSRCELAAGLLRRAAAQFDEGSRPSRQDAAAARLFVVEAARLVTEGAAGLSGAAAFTGDHLVERAHRDALFFAGTGGGPEVLRPVIAAALLELG</sequence>
<dbReference type="Gene3D" id="2.40.110.10">
    <property type="entry name" value="Butyryl-CoA Dehydrogenase, subunit A, domain 2"/>
    <property type="match status" value="1"/>
</dbReference>
<comment type="cofactor">
    <cofactor evidence="1">
        <name>FAD</name>
        <dbReference type="ChEBI" id="CHEBI:57692"/>
    </cofactor>
</comment>
<dbReference type="SUPFAM" id="SSF56645">
    <property type="entry name" value="Acyl-CoA dehydrogenase NM domain-like"/>
    <property type="match status" value="1"/>
</dbReference>
<dbReference type="EMBL" id="BAAANS010000118">
    <property type="protein sequence ID" value="GAA2126159.1"/>
    <property type="molecule type" value="Genomic_DNA"/>
</dbReference>
<dbReference type="Gene3D" id="1.10.540.10">
    <property type="entry name" value="Acyl-CoA dehydrogenase/oxidase, N-terminal domain"/>
    <property type="match status" value="1"/>
</dbReference>
<evidence type="ECO:0000313" key="9">
    <source>
        <dbReference type="Proteomes" id="UP001500897"/>
    </source>
</evidence>
<comment type="similarity">
    <text evidence="2">Belongs to the acyl-CoA dehydrogenase family.</text>
</comment>
<dbReference type="PANTHER" id="PTHR43884">
    <property type="entry name" value="ACYL-COA DEHYDROGENASE"/>
    <property type="match status" value="1"/>
</dbReference>
<dbReference type="InterPro" id="IPR013786">
    <property type="entry name" value="AcylCoA_DH/ox_N"/>
</dbReference>
<dbReference type="Proteomes" id="UP001500897">
    <property type="component" value="Unassembled WGS sequence"/>
</dbReference>
<dbReference type="InterPro" id="IPR037069">
    <property type="entry name" value="AcylCoA_DH/ox_N_sf"/>
</dbReference>
<evidence type="ECO:0000313" key="8">
    <source>
        <dbReference type="EMBL" id="GAA2126159.1"/>
    </source>
</evidence>
<feature type="domain" description="Acyl-CoA dehydrogenase/oxidase N-terminal" evidence="7">
    <location>
        <begin position="24"/>
        <end position="126"/>
    </location>
</feature>
<protein>
    <submittedName>
        <fullName evidence="8">Acyl-CoA dehydrogenase family protein</fullName>
    </submittedName>
</protein>